<feature type="chain" id="PRO_5018247363" description="Phytase-like domain-containing protein" evidence="1">
    <location>
        <begin position="23"/>
        <end position="314"/>
    </location>
</feature>
<dbReference type="EMBL" id="RFLY01000015">
    <property type="protein sequence ID" value="RMH89473.1"/>
    <property type="molecule type" value="Genomic_DNA"/>
</dbReference>
<feature type="signal peptide" evidence="1">
    <location>
        <begin position="1"/>
        <end position="22"/>
    </location>
</feature>
<sequence>MNLSRSCAVAACAVLVSACAHTAAPPSSPMPLPGISGMAPMSDGRYLVVIDTKAYSDDLRFGALDAVAKGGSRFQPLPAQGWAKVGGKSNDLEAVCALQGRDDEFLAAESSYRDAEYGRVFHLRVRAGRVELLKALALPSERSNGKDKMGYEGLACARIEGERHLLVLGERGGSPLRPHGSLRLGEFDAGRGALTWRGGETRLHTPGHWRQASSHRDIADLYVDGEGALWAVAASDPDEYGPFRSLVWRVGVLDVRNAADPLRLVPGHEPSWIIDGFKVEALSAPDPHIPGSVLSIGSEDEKLGGAWRSLGPAN</sequence>
<keyword evidence="1" id="KW-0732">Signal</keyword>
<comment type="caution">
    <text evidence="3">The sequence shown here is derived from an EMBL/GenBank/DDBJ whole genome shotgun (WGS) entry which is preliminary data.</text>
</comment>
<name>A0A3M2HNI9_9GAMM</name>
<dbReference type="Proteomes" id="UP000275012">
    <property type="component" value="Unassembled WGS sequence"/>
</dbReference>
<accession>A0A3M2HNI9</accession>
<proteinExistence type="predicted"/>
<protein>
    <recommendedName>
        <fullName evidence="2">Phytase-like domain-containing protein</fullName>
    </recommendedName>
</protein>
<feature type="domain" description="Phytase-like" evidence="2">
    <location>
        <begin position="31"/>
        <end position="231"/>
    </location>
</feature>
<gene>
    <name evidence="3" type="ORF">EBB59_10275</name>
</gene>
<dbReference type="AlphaFoldDB" id="A0A3M2HNI9"/>
<keyword evidence="4" id="KW-1185">Reference proteome</keyword>
<evidence type="ECO:0000313" key="4">
    <source>
        <dbReference type="Proteomes" id="UP000275012"/>
    </source>
</evidence>
<dbReference type="PROSITE" id="PS51257">
    <property type="entry name" value="PROKAR_LIPOPROTEIN"/>
    <property type="match status" value="1"/>
</dbReference>
<evidence type="ECO:0000256" key="1">
    <source>
        <dbReference type="SAM" id="SignalP"/>
    </source>
</evidence>
<evidence type="ECO:0000313" key="3">
    <source>
        <dbReference type="EMBL" id="RMH89473.1"/>
    </source>
</evidence>
<organism evidence="3 4">
    <name type="scientific">Solilutibacter pythonis</name>
    <dbReference type="NCBI Taxonomy" id="2483112"/>
    <lineage>
        <taxon>Bacteria</taxon>
        <taxon>Pseudomonadati</taxon>
        <taxon>Pseudomonadota</taxon>
        <taxon>Gammaproteobacteria</taxon>
        <taxon>Lysobacterales</taxon>
        <taxon>Lysobacteraceae</taxon>
        <taxon>Solilutibacter</taxon>
    </lineage>
</organism>
<reference evidence="3 4" key="1">
    <citation type="submission" date="2018-10" db="EMBL/GenBank/DDBJ databases">
        <title>Proposal of Lysobacter pythonis sp. nov. isolated from royal pythons (Python regius).</title>
        <authorList>
            <person name="Hans-Juergen B."/>
            <person name="Huptas C."/>
            <person name="Sandra B."/>
            <person name="Igor L."/>
            <person name="Joachim S."/>
            <person name="Siegfried S."/>
            <person name="Mareike W."/>
            <person name="Peter K."/>
        </authorList>
    </citation>
    <scope>NUCLEOTIDE SEQUENCE [LARGE SCALE GENOMIC DNA]</scope>
    <source>
        <strain evidence="3 4">4284/11</strain>
    </source>
</reference>
<dbReference type="Pfam" id="PF13449">
    <property type="entry name" value="Phytase-like"/>
    <property type="match status" value="1"/>
</dbReference>
<evidence type="ECO:0000259" key="2">
    <source>
        <dbReference type="Pfam" id="PF13449"/>
    </source>
</evidence>
<dbReference type="RefSeq" id="WP_122102070.1">
    <property type="nucleotide sequence ID" value="NZ_RFLY01000015.1"/>
</dbReference>
<dbReference type="InterPro" id="IPR027372">
    <property type="entry name" value="Phytase-like_dom"/>
</dbReference>